<sequence>MRFASFDTSALEAKSRQQLLRETFFFLASFVATLGGSMILMNHAAAVIA</sequence>
<proteinExistence type="predicted"/>
<keyword evidence="1" id="KW-1133">Transmembrane helix</keyword>
<organism evidence="2 3">
    <name type="scientific">Brevundimonas staleyi</name>
    <dbReference type="NCBI Taxonomy" id="74326"/>
    <lineage>
        <taxon>Bacteria</taxon>
        <taxon>Pseudomonadati</taxon>
        <taxon>Pseudomonadota</taxon>
        <taxon>Alphaproteobacteria</taxon>
        <taxon>Caulobacterales</taxon>
        <taxon>Caulobacteraceae</taxon>
        <taxon>Brevundimonas</taxon>
    </lineage>
</organism>
<gene>
    <name evidence="2" type="ORF">ACFPIE_08440</name>
</gene>
<dbReference type="RefSeq" id="WP_374037514.1">
    <property type="nucleotide sequence ID" value="NZ_CP169082.1"/>
</dbReference>
<feature type="transmembrane region" description="Helical" evidence="1">
    <location>
        <begin position="24"/>
        <end position="48"/>
    </location>
</feature>
<dbReference type="EMBL" id="JBHSLF010000017">
    <property type="protein sequence ID" value="MFC5343938.1"/>
    <property type="molecule type" value="Genomic_DNA"/>
</dbReference>
<evidence type="ECO:0000313" key="3">
    <source>
        <dbReference type="Proteomes" id="UP001596152"/>
    </source>
</evidence>
<keyword evidence="1" id="KW-0812">Transmembrane</keyword>
<keyword evidence="3" id="KW-1185">Reference proteome</keyword>
<comment type="caution">
    <text evidence="2">The sequence shown here is derived from an EMBL/GenBank/DDBJ whole genome shotgun (WGS) entry which is preliminary data.</text>
</comment>
<protein>
    <submittedName>
        <fullName evidence="2">Uncharacterized protein</fullName>
    </submittedName>
</protein>
<accession>A0ABW0FRY0</accession>
<evidence type="ECO:0000256" key="1">
    <source>
        <dbReference type="SAM" id="Phobius"/>
    </source>
</evidence>
<evidence type="ECO:0000313" key="2">
    <source>
        <dbReference type="EMBL" id="MFC5343938.1"/>
    </source>
</evidence>
<dbReference type="Proteomes" id="UP001596152">
    <property type="component" value="Unassembled WGS sequence"/>
</dbReference>
<keyword evidence="1" id="KW-0472">Membrane</keyword>
<reference evidence="3" key="1">
    <citation type="journal article" date="2019" name="Int. J. Syst. Evol. Microbiol.">
        <title>The Global Catalogue of Microorganisms (GCM) 10K type strain sequencing project: providing services to taxonomists for standard genome sequencing and annotation.</title>
        <authorList>
            <consortium name="The Broad Institute Genomics Platform"/>
            <consortium name="The Broad Institute Genome Sequencing Center for Infectious Disease"/>
            <person name="Wu L."/>
            <person name="Ma J."/>
        </authorList>
    </citation>
    <scope>NUCLEOTIDE SEQUENCE [LARGE SCALE GENOMIC DNA]</scope>
    <source>
        <strain evidence="3">JCM 12125</strain>
    </source>
</reference>
<name>A0ABW0FRY0_9CAUL</name>